<sequence length="56" mass="6308">MYRTATAEPFPDAGLKMISRSRPGWASPAALAYRKAIEALLLDVEEVMWEMRPLLS</sequence>
<accession>A0ABP6CGH6</accession>
<dbReference type="Proteomes" id="UP001501509">
    <property type="component" value="Unassembled WGS sequence"/>
</dbReference>
<evidence type="ECO:0000313" key="1">
    <source>
        <dbReference type="EMBL" id="GAA2613194.1"/>
    </source>
</evidence>
<name>A0ABP6CGH6_9ACTN</name>
<dbReference type="EMBL" id="BAAATD010000007">
    <property type="protein sequence ID" value="GAA2613194.1"/>
    <property type="molecule type" value="Genomic_DNA"/>
</dbReference>
<organism evidence="1 2">
    <name type="scientific">Actinomadura fulvescens</name>
    <dbReference type="NCBI Taxonomy" id="46160"/>
    <lineage>
        <taxon>Bacteria</taxon>
        <taxon>Bacillati</taxon>
        <taxon>Actinomycetota</taxon>
        <taxon>Actinomycetes</taxon>
        <taxon>Streptosporangiales</taxon>
        <taxon>Thermomonosporaceae</taxon>
        <taxon>Actinomadura</taxon>
    </lineage>
</organism>
<keyword evidence="2" id="KW-1185">Reference proteome</keyword>
<reference evidence="2" key="1">
    <citation type="journal article" date="2019" name="Int. J. Syst. Evol. Microbiol.">
        <title>The Global Catalogue of Microorganisms (GCM) 10K type strain sequencing project: providing services to taxonomists for standard genome sequencing and annotation.</title>
        <authorList>
            <consortium name="The Broad Institute Genomics Platform"/>
            <consortium name="The Broad Institute Genome Sequencing Center for Infectious Disease"/>
            <person name="Wu L."/>
            <person name="Ma J."/>
        </authorList>
    </citation>
    <scope>NUCLEOTIDE SEQUENCE [LARGE SCALE GENOMIC DNA]</scope>
    <source>
        <strain evidence="2">JCM 6833</strain>
    </source>
</reference>
<gene>
    <name evidence="1" type="ORF">GCM10010411_55110</name>
</gene>
<proteinExistence type="predicted"/>
<evidence type="ECO:0000313" key="2">
    <source>
        <dbReference type="Proteomes" id="UP001501509"/>
    </source>
</evidence>
<protein>
    <submittedName>
        <fullName evidence="1">Uncharacterized protein</fullName>
    </submittedName>
</protein>
<comment type="caution">
    <text evidence="1">The sequence shown here is derived from an EMBL/GenBank/DDBJ whole genome shotgun (WGS) entry which is preliminary data.</text>
</comment>